<evidence type="ECO:0000313" key="9">
    <source>
        <dbReference type="Proteomes" id="UP001497045"/>
    </source>
</evidence>
<feature type="transmembrane region" description="Helical" evidence="6">
    <location>
        <begin position="309"/>
        <end position="329"/>
    </location>
</feature>
<proteinExistence type="predicted"/>
<dbReference type="EMBL" id="JBBYHV010000002">
    <property type="protein sequence ID" value="MEL1251012.1"/>
    <property type="molecule type" value="Genomic_DNA"/>
</dbReference>
<dbReference type="Proteomes" id="UP001497045">
    <property type="component" value="Unassembled WGS sequence"/>
</dbReference>
<evidence type="ECO:0000256" key="1">
    <source>
        <dbReference type="ARBA" id="ARBA00004651"/>
    </source>
</evidence>
<feature type="transmembrane region" description="Helical" evidence="6">
    <location>
        <begin position="134"/>
        <end position="155"/>
    </location>
</feature>
<feature type="domain" description="Type II secretion system protein GspF" evidence="7">
    <location>
        <begin position="170"/>
        <end position="295"/>
    </location>
</feature>
<accession>A0ABU9IF28</accession>
<dbReference type="PANTHER" id="PTHR35007:SF1">
    <property type="entry name" value="PILUS ASSEMBLY PROTEIN"/>
    <property type="match status" value="1"/>
</dbReference>
<reference evidence="8 9" key="1">
    <citation type="submission" date="2024-04" db="EMBL/GenBank/DDBJ databases">
        <title>Aurantiacibacter sp. DGU6 16S ribosomal RNA gene Genome sequencing and assembly.</title>
        <authorList>
            <person name="Park S."/>
        </authorList>
    </citation>
    <scope>NUCLEOTIDE SEQUENCE [LARGE SCALE GENOMIC DNA]</scope>
    <source>
        <strain evidence="8 9">DGU6</strain>
    </source>
</reference>
<feature type="transmembrane region" description="Helical" evidence="6">
    <location>
        <begin position="12"/>
        <end position="30"/>
    </location>
</feature>
<dbReference type="InterPro" id="IPR042094">
    <property type="entry name" value="T2SS_GspF_sf"/>
</dbReference>
<evidence type="ECO:0000256" key="4">
    <source>
        <dbReference type="ARBA" id="ARBA00022989"/>
    </source>
</evidence>
<evidence type="ECO:0000313" key="8">
    <source>
        <dbReference type="EMBL" id="MEL1251012.1"/>
    </source>
</evidence>
<name>A0ABU9IF28_9SPHN</name>
<evidence type="ECO:0000256" key="5">
    <source>
        <dbReference type="ARBA" id="ARBA00023136"/>
    </source>
</evidence>
<keyword evidence="9" id="KW-1185">Reference proteome</keyword>
<organism evidence="8 9">
    <name type="scientific">Aurantiacibacter gilvus</name>
    <dbReference type="NCBI Taxonomy" id="3139141"/>
    <lineage>
        <taxon>Bacteria</taxon>
        <taxon>Pseudomonadati</taxon>
        <taxon>Pseudomonadota</taxon>
        <taxon>Alphaproteobacteria</taxon>
        <taxon>Sphingomonadales</taxon>
        <taxon>Erythrobacteraceae</taxon>
        <taxon>Aurantiacibacter</taxon>
    </lineage>
</organism>
<keyword evidence="5 6" id="KW-0472">Membrane</keyword>
<evidence type="ECO:0000256" key="2">
    <source>
        <dbReference type="ARBA" id="ARBA00022475"/>
    </source>
</evidence>
<comment type="caution">
    <text evidence="8">The sequence shown here is derived from an EMBL/GenBank/DDBJ whole genome shotgun (WGS) entry which is preliminary data.</text>
</comment>
<protein>
    <submittedName>
        <fullName evidence="8">Type II secretion system F family protein</fullName>
    </submittedName>
</protein>
<dbReference type="PANTHER" id="PTHR35007">
    <property type="entry name" value="INTEGRAL MEMBRANE PROTEIN-RELATED"/>
    <property type="match status" value="1"/>
</dbReference>
<sequence>MIEFLDSAIGRFLFLLVIFASVFLMSQVVLRVGVQNRAHSAAINKRLKMFAQGADRERVHAVILKNDPNRGPESAGIWGSLIRNLRRNLMMAALPIGPLQVLLYMAIAFITMTLVVLVLAFLSDFVLTVGVVQVIVAFSAAASIGIPLLVISFLANRRHRKMEQQFPVALDIFVRALRSGHPVASAIELLTTEMEDPLGSEFGLVADEVSYGAELTEALDALAERWDLDDIRMFVVSLSLQNETGGNLAEVLENLAVVIRERQTLYLKVRALSSEGRMTGWLLTALPIIMFVMLFMLNPPFYLEVATDPIFYISFPVLIAWYFVGVFAIRKMIDLEV</sequence>
<dbReference type="InterPro" id="IPR018076">
    <property type="entry name" value="T2SS_GspF_dom"/>
</dbReference>
<keyword evidence="2" id="KW-1003">Cell membrane</keyword>
<dbReference type="Gene3D" id="1.20.81.30">
    <property type="entry name" value="Type II secretion system (T2SS), domain F"/>
    <property type="match status" value="1"/>
</dbReference>
<dbReference type="Pfam" id="PF00482">
    <property type="entry name" value="T2SSF"/>
    <property type="match status" value="1"/>
</dbReference>
<keyword evidence="3 6" id="KW-0812">Transmembrane</keyword>
<comment type="subcellular location">
    <subcellularLocation>
        <location evidence="1">Cell membrane</location>
        <topology evidence="1">Multi-pass membrane protein</topology>
    </subcellularLocation>
</comment>
<dbReference type="RefSeq" id="WP_341673580.1">
    <property type="nucleotide sequence ID" value="NZ_JBBYHV010000002.1"/>
</dbReference>
<evidence type="ECO:0000259" key="7">
    <source>
        <dbReference type="Pfam" id="PF00482"/>
    </source>
</evidence>
<gene>
    <name evidence="8" type="ORF">AAEO60_10040</name>
</gene>
<evidence type="ECO:0000256" key="6">
    <source>
        <dbReference type="SAM" id="Phobius"/>
    </source>
</evidence>
<keyword evidence="4 6" id="KW-1133">Transmembrane helix</keyword>
<feature type="transmembrane region" description="Helical" evidence="6">
    <location>
        <begin position="101"/>
        <end position="122"/>
    </location>
</feature>
<evidence type="ECO:0000256" key="3">
    <source>
        <dbReference type="ARBA" id="ARBA00022692"/>
    </source>
</evidence>
<feature type="transmembrane region" description="Helical" evidence="6">
    <location>
        <begin position="278"/>
        <end position="297"/>
    </location>
</feature>